<keyword evidence="1" id="KW-0378">Hydrolase</keyword>
<dbReference type="EMBL" id="SLYC01000011">
    <property type="protein sequence ID" value="TCQ03071.1"/>
    <property type="molecule type" value="Genomic_DNA"/>
</dbReference>
<dbReference type="Proteomes" id="UP000295504">
    <property type="component" value="Unassembled WGS sequence"/>
</dbReference>
<dbReference type="AlphaFoldDB" id="A0A4R2TIJ4"/>
<sequence>MVDMKSLIDISKVNINGVPCIHIKPSFEEGDLSTVFLYHGWSSNKENFKFIATVLAYHGYRVIVPDAVDHGERGLLDYEKIEAFRDNFWRVVFETVEESKGLIDKAIKHFGVHENRIAVIGSSMGGFISSGIFSNNSNIKCIINMNGACAWENAEYCFRKLHNIEFTTEEQMKYIKENDPIKNKDKFYPRGILLLHGDSDTQVSIETQRYFYKEVRNSYGSSNNIQLIESPGLDHYKTVKMLEDSICWLQKFL</sequence>
<dbReference type="Gene3D" id="3.40.50.1820">
    <property type="entry name" value="alpha/beta hydrolase"/>
    <property type="match status" value="1"/>
</dbReference>
<dbReference type="RefSeq" id="WP_132848139.1">
    <property type="nucleotide sequence ID" value="NZ_CP058648.1"/>
</dbReference>
<dbReference type="OrthoDB" id="31158at2"/>
<protein>
    <recommendedName>
        <fullName evidence="2">Peptidase S9 prolyl oligopeptidase catalytic domain-containing protein</fullName>
    </recommendedName>
</protein>
<evidence type="ECO:0000313" key="3">
    <source>
        <dbReference type="EMBL" id="TCQ03071.1"/>
    </source>
</evidence>
<dbReference type="GO" id="GO:0006508">
    <property type="term" value="P:proteolysis"/>
    <property type="evidence" value="ECO:0007669"/>
    <property type="project" value="InterPro"/>
</dbReference>
<evidence type="ECO:0000256" key="1">
    <source>
        <dbReference type="ARBA" id="ARBA00022801"/>
    </source>
</evidence>
<accession>A0A4R2TIJ4</accession>
<reference evidence="3 4" key="1">
    <citation type="submission" date="2019-03" db="EMBL/GenBank/DDBJ databases">
        <title>Genomic Encyclopedia of Type Strains, Phase IV (KMG-IV): sequencing the most valuable type-strain genomes for metagenomic binning, comparative biology and taxonomic classification.</title>
        <authorList>
            <person name="Goeker M."/>
        </authorList>
    </citation>
    <scope>NUCLEOTIDE SEQUENCE [LARGE SCALE GENOMIC DNA]</scope>
    <source>
        <strain evidence="3 4">DSM 100013</strain>
    </source>
</reference>
<evidence type="ECO:0000259" key="2">
    <source>
        <dbReference type="Pfam" id="PF00326"/>
    </source>
</evidence>
<dbReference type="PANTHER" id="PTHR22946">
    <property type="entry name" value="DIENELACTONE HYDROLASE DOMAIN-CONTAINING PROTEIN-RELATED"/>
    <property type="match status" value="1"/>
</dbReference>
<dbReference type="GO" id="GO:0052689">
    <property type="term" value="F:carboxylic ester hydrolase activity"/>
    <property type="evidence" value="ECO:0007669"/>
    <property type="project" value="UniProtKB-ARBA"/>
</dbReference>
<name>A0A4R2TIJ4_9FIRM</name>
<comment type="caution">
    <text evidence="3">The sequence shown here is derived from an EMBL/GenBank/DDBJ whole genome shotgun (WGS) entry which is preliminary data.</text>
</comment>
<dbReference type="InterPro" id="IPR050261">
    <property type="entry name" value="FrsA_esterase"/>
</dbReference>
<proteinExistence type="predicted"/>
<dbReference type="Pfam" id="PF00326">
    <property type="entry name" value="Peptidase_S9"/>
    <property type="match status" value="1"/>
</dbReference>
<dbReference type="SUPFAM" id="SSF53474">
    <property type="entry name" value="alpha/beta-Hydrolases"/>
    <property type="match status" value="1"/>
</dbReference>
<evidence type="ECO:0000313" key="4">
    <source>
        <dbReference type="Proteomes" id="UP000295504"/>
    </source>
</evidence>
<dbReference type="InterPro" id="IPR001375">
    <property type="entry name" value="Peptidase_S9_cat"/>
</dbReference>
<dbReference type="PANTHER" id="PTHR22946:SF9">
    <property type="entry name" value="POLYKETIDE TRANSFERASE AF380"/>
    <property type="match status" value="1"/>
</dbReference>
<gene>
    <name evidence="3" type="ORF">EDD79_101134</name>
</gene>
<dbReference type="InterPro" id="IPR029058">
    <property type="entry name" value="AB_hydrolase_fold"/>
</dbReference>
<organism evidence="3 4">
    <name type="scientific">Serpentinicella alkaliphila</name>
    <dbReference type="NCBI Taxonomy" id="1734049"/>
    <lineage>
        <taxon>Bacteria</taxon>
        <taxon>Bacillati</taxon>
        <taxon>Bacillota</taxon>
        <taxon>Clostridia</taxon>
        <taxon>Peptostreptococcales</taxon>
        <taxon>Natronincolaceae</taxon>
        <taxon>Serpentinicella</taxon>
    </lineage>
</organism>
<keyword evidence="4" id="KW-1185">Reference proteome</keyword>
<dbReference type="GO" id="GO:0008236">
    <property type="term" value="F:serine-type peptidase activity"/>
    <property type="evidence" value="ECO:0007669"/>
    <property type="project" value="InterPro"/>
</dbReference>
<feature type="domain" description="Peptidase S9 prolyl oligopeptidase catalytic" evidence="2">
    <location>
        <begin position="52"/>
        <end position="235"/>
    </location>
</feature>